<dbReference type="EMBL" id="VGJX01000669">
    <property type="protein sequence ID" value="MBM3275661.1"/>
    <property type="molecule type" value="Genomic_DNA"/>
</dbReference>
<dbReference type="Proteomes" id="UP000703893">
    <property type="component" value="Unassembled WGS sequence"/>
</dbReference>
<feature type="non-terminal residue" evidence="2">
    <location>
        <position position="108"/>
    </location>
</feature>
<gene>
    <name evidence="2" type="ORF">FJZ00_10945</name>
</gene>
<reference evidence="2 3" key="1">
    <citation type="submission" date="2019-03" db="EMBL/GenBank/DDBJ databases">
        <title>Lake Tanganyika Metagenome-Assembled Genomes (MAGs).</title>
        <authorList>
            <person name="Tran P."/>
        </authorList>
    </citation>
    <scope>NUCLEOTIDE SEQUENCE [LARGE SCALE GENOMIC DNA]</scope>
    <source>
        <strain evidence="2">K_DeepCast_65m_m2_236</strain>
    </source>
</reference>
<dbReference type="AlphaFoldDB" id="A0A938BLU3"/>
<feature type="compositionally biased region" description="Basic and acidic residues" evidence="1">
    <location>
        <begin position="69"/>
        <end position="78"/>
    </location>
</feature>
<name>A0A938BLU3_9BACT</name>
<comment type="caution">
    <text evidence="2">The sequence shown here is derived from an EMBL/GenBank/DDBJ whole genome shotgun (WGS) entry which is preliminary data.</text>
</comment>
<evidence type="ECO:0000313" key="3">
    <source>
        <dbReference type="Proteomes" id="UP000703893"/>
    </source>
</evidence>
<accession>A0A938BLU3</accession>
<sequence>MFSRTLNDRDCTQEMVINLPGRSLAAGLTAALAIVTFSLAAMAGCSPESSGTGEQAGSGARAGTGERSSAGDRPKAGERSGGGRGRSRMNQVVPVTAVPLATRDMREL</sequence>
<feature type="region of interest" description="Disordered" evidence="1">
    <location>
        <begin position="45"/>
        <end position="108"/>
    </location>
</feature>
<evidence type="ECO:0000313" key="2">
    <source>
        <dbReference type="EMBL" id="MBM3275661.1"/>
    </source>
</evidence>
<protein>
    <submittedName>
        <fullName evidence="2">Uncharacterized protein</fullName>
    </submittedName>
</protein>
<evidence type="ECO:0000256" key="1">
    <source>
        <dbReference type="SAM" id="MobiDB-lite"/>
    </source>
</evidence>
<organism evidence="2 3">
    <name type="scientific">Candidatus Tanganyikabacteria bacterium</name>
    <dbReference type="NCBI Taxonomy" id="2961651"/>
    <lineage>
        <taxon>Bacteria</taxon>
        <taxon>Bacillati</taxon>
        <taxon>Candidatus Sericytochromatia</taxon>
        <taxon>Candidatus Tanganyikabacteria</taxon>
    </lineage>
</organism>
<proteinExistence type="predicted"/>